<organism evidence="1 2">
    <name type="scientific">Moorena producens PAL-8-15-08-1</name>
    <dbReference type="NCBI Taxonomy" id="1458985"/>
    <lineage>
        <taxon>Bacteria</taxon>
        <taxon>Bacillati</taxon>
        <taxon>Cyanobacteriota</taxon>
        <taxon>Cyanophyceae</taxon>
        <taxon>Coleofasciculales</taxon>
        <taxon>Coleofasciculaceae</taxon>
        <taxon>Moorena</taxon>
    </lineage>
</organism>
<dbReference type="AlphaFoldDB" id="A0A1D8TR47"/>
<sequence>MKKPRPLTEKDRALIQRYSNCQIGMTPQQFYGKWLVTYEVIACICSRSDATVQRWFARGHNYRSPMPIDLYHLAIMDFLLENFEEMPEKLQNFLCSPD</sequence>
<reference evidence="2" key="1">
    <citation type="submission" date="2016-10" db="EMBL/GenBank/DDBJ databases">
        <title>Comparative genomics uncovers the prolific and rare metabolic potential of the cyanobacterial genus Moorea.</title>
        <authorList>
            <person name="Leao T."/>
            <person name="Castelao G."/>
            <person name="Korobeynikov A."/>
            <person name="Monroe E.A."/>
            <person name="Podell S."/>
            <person name="Glukhov E."/>
            <person name="Allen E."/>
            <person name="Gerwick W.H."/>
            <person name="Gerwick L."/>
        </authorList>
    </citation>
    <scope>NUCLEOTIDE SEQUENCE [LARGE SCALE GENOMIC DNA]</scope>
    <source>
        <strain evidence="2">PAL-8-15-08-1</strain>
    </source>
</reference>
<evidence type="ECO:0008006" key="3">
    <source>
        <dbReference type="Google" id="ProtNLM"/>
    </source>
</evidence>
<dbReference type="KEGG" id="mpro:BJP34_12220"/>
<proteinExistence type="predicted"/>
<dbReference type="RefSeq" id="WP_070392581.1">
    <property type="nucleotide sequence ID" value="NZ_CP017599.1"/>
</dbReference>
<dbReference type="EMBL" id="CP017599">
    <property type="protein sequence ID" value="AOX00110.1"/>
    <property type="molecule type" value="Genomic_DNA"/>
</dbReference>
<gene>
    <name evidence="1" type="ORF">BJP34_12220</name>
</gene>
<accession>A0A1D8TR47</accession>
<protein>
    <recommendedName>
        <fullName evidence="3">Helix-turn-helix domain-containing protein</fullName>
    </recommendedName>
</protein>
<dbReference type="STRING" id="1458985.BJP34_12220"/>
<evidence type="ECO:0000313" key="1">
    <source>
        <dbReference type="EMBL" id="AOX00110.1"/>
    </source>
</evidence>
<evidence type="ECO:0000313" key="2">
    <source>
        <dbReference type="Proteomes" id="UP000177870"/>
    </source>
</evidence>
<name>A0A1D8TR47_9CYAN</name>
<dbReference type="OrthoDB" id="532665at2"/>
<dbReference type="Proteomes" id="UP000177870">
    <property type="component" value="Chromosome"/>
</dbReference>